<evidence type="ECO:0000256" key="7">
    <source>
        <dbReference type="ARBA" id="ARBA00023136"/>
    </source>
</evidence>
<keyword evidence="4" id="KW-1003">Cell membrane</keyword>
<evidence type="ECO:0000256" key="4">
    <source>
        <dbReference type="ARBA" id="ARBA00022475"/>
    </source>
</evidence>
<keyword evidence="5 8" id="KW-0812">Transmembrane</keyword>
<proteinExistence type="inferred from homology"/>
<keyword evidence="3" id="KW-0813">Transport</keyword>
<dbReference type="InterPro" id="IPR000522">
    <property type="entry name" value="ABC_transptr_permease_BtuC"/>
</dbReference>
<organism evidence="9 10">
    <name type="scientific">Corynebacterium macclintockiae</name>
    <dbReference type="NCBI Taxonomy" id="2913501"/>
    <lineage>
        <taxon>Bacteria</taxon>
        <taxon>Bacillati</taxon>
        <taxon>Actinomycetota</taxon>
        <taxon>Actinomycetes</taxon>
        <taxon>Mycobacteriales</taxon>
        <taxon>Corynebacteriaceae</taxon>
        <taxon>Corynebacterium</taxon>
    </lineage>
</organism>
<evidence type="ECO:0000313" key="9">
    <source>
        <dbReference type="EMBL" id="MCZ9305011.1"/>
    </source>
</evidence>
<dbReference type="CDD" id="cd06550">
    <property type="entry name" value="TM_ABC_iron-siderophores_like"/>
    <property type="match status" value="1"/>
</dbReference>
<reference evidence="9" key="1">
    <citation type="submission" date="2022-02" db="EMBL/GenBank/DDBJ databases">
        <title>Corynebacterium sp. from urogenital microbiome.</title>
        <authorList>
            <person name="Cappelli E.A."/>
            <person name="Ribeiro T.G."/>
            <person name="Peixe L."/>
        </authorList>
    </citation>
    <scope>NUCLEOTIDE SEQUENCE</scope>
    <source>
        <strain evidence="9">C9Ua_112</strain>
    </source>
</reference>
<feature type="transmembrane region" description="Helical" evidence="8">
    <location>
        <begin position="94"/>
        <end position="116"/>
    </location>
</feature>
<keyword evidence="7 8" id="KW-0472">Membrane</keyword>
<feature type="transmembrane region" description="Helical" evidence="8">
    <location>
        <begin position="152"/>
        <end position="172"/>
    </location>
</feature>
<dbReference type="GO" id="GO:0005886">
    <property type="term" value="C:plasma membrane"/>
    <property type="evidence" value="ECO:0007669"/>
    <property type="project" value="UniProtKB-SubCell"/>
</dbReference>
<feature type="transmembrane region" description="Helical" evidence="8">
    <location>
        <begin position="230"/>
        <end position="253"/>
    </location>
</feature>
<dbReference type="GO" id="GO:0022857">
    <property type="term" value="F:transmembrane transporter activity"/>
    <property type="evidence" value="ECO:0007669"/>
    <property type="project" value="InterPro"/>
</dbReference>
<comment type="subcellular location">
    <subcellularLocation>
        <location evidence="1">Cell membrane</location>
        <topology evidence="1">Multi-pass membrane protein</topology>
    </subcellularLocation>
</comment>
<dbReference type="InterPro" id="IPR037294">
    <property type="entry name" value="ABC_BtuC-like"/>
</dbReference>
<keyword evidence="6 8" id="KW-1133">Transmembrane helix</keyword>
<evidence type="ECO:0000256" key="8">
    <source>
        <dbReference type="SAM" id="Phobius"/>
    </source>
</evidence>
<feature type="transmembrane region" description="Helical" evidence="8">
    <location>
        <begin position="274"/>
        <end position="298"/>
    </location>
</feature>
<evidence type="ECO:0000256" key="6">
    <source>
        <dbReference type="ARBA" id="ARBA00022989"/>
    </source>
</evidence>
<sequence>MTTPPKTTKAARTGHCMTADSRILSSARVLRIGRVSLVVSPRTVTVTAILFVGMLLLAAFAMTLGRVSVPLDDLLPSMFGLSETRSHNVAVRDIRLPLLVAAMAAGAALGVSGTVFQSVSHNALGSPDIIGLTTGAATGAISQIVFFQAGPVQVTIGALVGGLGTALTIYLLALKGRVTGEFRLVLVGIGVGALMSSLNQVMIVRGDVDSAFTANVWISGSLDDIKWAQALPVAIVTLLVIPLVSGLAMRATLLEMGDDIGSQLGIRAEQTRRILMLLAVVLAAVATSAAGPIAFIALSSPQLARLLTRSKTLSVFSAAAMGAFLLIIAHIITATIPVTFTLPIGQVTGLIGGLYLAWMLTRSKQI</sequence>
<dbReference type="EMBL" id="JAKMUV010000004">
    <property type="protein sequence ID" value="MCZ9305011.1"/>
    <property type="molecule type" value="Genomic_DNA"/>
</dbReference>
<accession>A0A9X3M754</accession>
<evidence type="ECO:0000256" key="1">
    <source>
        <dbReference type="ARBA" id="ARBA00004651"/>
    </source>
</evidence>
<dbReference type="PANTHER" id="PTHR30472">
    <property type="entry name" value="FERRIC ENTEROBACTIN TRANSPORT SYSTEM PERMEASE PROTEIN"/>
    <property type="match status" value="1"/>
</dbReference>
<evidence type="ECO:0000256" key="5">
    <source>
        <dbReference type="ARBA" id="ARBA00022692"/>
    </source>
</evidence>
<comment type="similarity">
    <text evidence="2">Belongs to the binding-protein-dependent transport system permease family. FecCD subfamily.</text>
</comment>
<dbReference type="PANTHER" id="PTHR30472:SF24">
    <property type="entry name" value="FERRIC ENTEROBACTIN TRANSPORT SYSTEM PERMEASE PROTEIN FEPG"/>
    <property type="match status" value="1"/>
</dbReference>
<dbReference type="Gene3D" id="1.10.3470.10">
    <property type="entry name" value="ABC transporter involved in vitamin B12 uptake, BtuC"/>
    <property type="match status" value="1"/>
</dbReference>
<protein>
    <submittedName>
        <fullName evidence="9">Iron chelate uptake ABC transporter family permease subunit</fullName>
    </submittedName>
</protein>
<feature type="transmembrane region" description="Helical" evidence="8">
    <location>
        <begin position="313"/>
        <end position="333"/>
    </location>
</feature>
<evidence type="ECO:0000313" key="10">
    <source>
        <dbReference type="Proteomes" id="UP001146505"/>
    </source>
</evidence>
<feature type="transmembrane region" description="Helical" evidence="8">
    <location>
        <begin position="44"/>
        <end position="65"/>
    </location>
</feature>
<feature type="transmembrane region" description="Helical" evidence="8">
    <location>
        <begin position="184"/>
        <end position="203"/>
    </location>
</feature>
<dbReference type="RefSeq" id="WP_269954881.1">
    <property type="nucleotide sequence ID" value="NZ_JAKMUV010000004.1"/>
</dbReference>
<comment type="caution">
    <text evidence="9">The sequence shown here is derived from an EMBL/GenBank/DDBJ whole genome shotgun (WGS) entry which is preliminary data.</text>
</comment>
<dbReference type="AlphaFoldDB" id="A0A9X3M754"/>
<gene>
    <name evidence="9" type="ORF">L8U58_05600</name>
</gene>
<dbReference type="GeneID" id="301813015"/>
<evidence type="ECO:0000256" key="3">
    <source>
        <dbReference type="ARBA" id="ARBA00022448"/>
    </source>
</evidence>
<dbReference type="Pfam" id="PF01032">
    <property type="entry name" value="FecCD"/>
    <property type="match status" value="1"/>
</dbReference>
<evidence type="ECO:0000256" key="2">
    <source>
        <dbReference type="ARBA" id="ARBA00007935"/>
    </source>
</evidence>
<dbReference type="GO" id="GO:0033214">
    <property type="term" value="P:siderophore-iron import into cell"/>
    <property type="evidence" value="ECO:0007669"/>
    <property type="project" value="TreeGrafter"/>
</dbReference>
<feature type="transmembrane region" description="Helical" evidence="8">
    <location>
        <begin position="128"/>
        <end position="146"/>
    </location>
</feature>
<feature type="transmembrane region" description="Helical" evidence="8">
    <location>
        <begin position="340"/>
        <end position="360"/>
    </location>
</feature>
<dbReference type="SUPFAM" id="SSF81345">
    <property type="entry name" value="ABC transporter involved in vitamin B12 uptake, BtuC"/>
    <property type="match status" value="1"/>
</dbReference>
<name>A0A9X3M754_9CORY</name>
<dbReference type="Proteomes" id="UP001146505">
    <property type="component" value="Unassembled WGS sequence"/>
</dbReference>
<keyword evidence="10" id="KW-1185">Reference proteome</keyword>